<name>A0ABQ0U1E6_9GAMM</name>
<dbReference type="InterPro" id="IPR005565">
    <property type="entry name" value="Hemolysn_activator_HlyB_C"/>
</dbReference>
<dbReference type="Gene3D" id="3.10.20.310">
    <property type="entry name" value="membrane protein fhac"/>
    <property type="match status" value="1"/>
</dbReference>
<evidence type="ECO:0000259" key="6">
    <source>
        <dbReference type="Pfam" id="PF08479"/>
    </source>
</evidence>
<keyword evidence="8" id="KW-1185">Reference proteome</keyword>
<reference evidence="7 8" key="1">
    <citation type="submission" date="2019-07" db="EMBL/GenBank/DDBJ databases">
        <title>Whole genome shotgun sequence of Halomonas halophila NBRC 102604.</title>
        <authorList>
            <person name="Hosoyama A."/>
            <person name="Uohara A."/>
            <person name="Ohji S."/>
            <person name="Ichikawa N."/>
        </authorList>
    </citation>
    <scope>NUCLEOTIDE SEQUENCE [LARGE SCALE GENOMIC DNA]</scope>
    <source>
        <strain evidence="7 8">NBRC 102604</strain>
    </source>
</reference>
<keyword evidence="1" id="KW-1134">Transmembrane beta strand</keyword>
<evidence type="ECO:0000313" key="8">
    <source>
        <dbReference type="Proteomes" id="UP000321121"/>
    </source>
</evidence>
<sequence>MVQANDVPSVINERQPTMTPPVQDTLDRQRQGGAEVSLPGAAEAVSPETQVPVARVQIRGGSVFDLETLSAPLQPLVGQRVAVNRLVEAVETITRRYQDAGYPLSYAYLPSNNFQSGTLTVVVVEGYIARTEIAVQDTAVAQRVRRLADRMREERPLTRSTFERYTALIERIPGASLAVKAPVPRTPSGATTLRVEQRDSDRVDAGLTLGGGDKNDTQAVANLAFHSHTPYAETLSFAYLMPVDNDDRFYAAQYRQELGTDGLRLNMSAQRFEGDEEDPVLVEGRPYEVAQEKERDRFRLGLDYPLLMERRRRWDVEVNVEHLDETADYRYRSDQGPELRGRQDLRYSTLELGTHYRQGNASRRLEARAELRQGIDMGGNRTTTEIRNVANGVSVAADGREELEYTRLGLQGRWLEALTPNWRLSMRVAGFWSQDALPAPERGTYGAGHFARAYDDGEAEGERGYAGEVELRYRHALASGWVSHLEPYLAVDGAHTEFNDSDLEYDLASVATGIELSNNRLYRLGIEYAYPIGDRPAEDASREGRVNARLSWDFGG</sequence>
<comment type="caution">
    <text evidence="7">The sequence shown here is derived from an EMBL/GenBank/DDBJ whole genome shotgun (WGS) entry which is preliminary data.</text>
</comment>
<dbReference type="Proteomes" id="UP000321121">
    <property type="component" value="Unassembled WGS sequence"/>
</dbReference>
<feature type="domain" description="Polypeptide-transport-associated ShlB-type" evidence="6">
    <location>
        <begin position="52"/>
        <end position="126"/>
    </location>
</feature>
<keyword evidence="2" id="KW-0812">Transmembrane</keyword>
<dbReference type="PANTHER" id="PTHR34597:SF6">
    <property type="entry name" value="BLR6126 PROTEIN"/>
    <property type="match status" value="1"/>
</dbReference>
<accession>A0ABQ0U1E6</accession>
<organism evidence="7 8">
    <name type="scientific">Halomonas halophila</name>
    <dbReference type="NCBI Taxonomy" id="29573"/>
    <lineage>
        <taxon>Bacteria</taxon>
        <taxon>Pseudomonadati</taxon>
        <taxon>Pseudomonadota</taxon>
        <taxon>Gammaproteobacteria</taxon>
        <taxon>Oceanospirillales</taxon>
        <taxon>Halomonadaceae</taxon>
        <taxon>Halomonas</taxon>
    </lineage>
</organism>
<evidence type="ECO:0000256" key="4">
    <source>
        <dbReference type="SAM" id="MobiDB-lite"/>
    </source>
</evidence>
<evidence type="ECO:0000313" key="7">
    <source>
        <dbReference type="EMBL" id="GEK72281.1"/>
    </source>
</evidence>
<dbReference type="Gene3D" id="2.40.160.50">
    <property type="entry name" value="membrane protein fhac: a member of the omp85/tpsb transporter family"/>
    <property type="match status" value="1"/>
</dbReference>
<dbReference type="InterPro" id="IPR051544">
    <property type="entry name" value="TPS_OM_transporter"/>
</dbReference>
<evidence type="ECO:0008006" key="9">
    <source>
        <dbReference type="Google" id="ProtNLM"/>
    </source>
</evidence>
<evidence type="ECO:0000256" key="2">
    <source>
        <dbReference type="ARBA" id="ARBA00022692"/>
    </source>
</evidence>
<keyword evidence="1" id="KW-0472">Membrane</keyword>
<dbReference type="Pfam" id="PF03865">
    <property type="entry name" value="ShlB"/>
    <property type="match status" value="1"/>
</dbReference>
<dbReference type="Pfam" id="PF08479">
    <property type="entry name" value="POTRA_2"/>
    <property type="match status" value="1"/>
</dbReference>
<dbReference type="EMBL" id="BJUS01000005">
    <property type="protein sequence ID" value="GEK72281.1"/>
    <property type="molecule type" value="Genomic_DNA"/>
</dbReference>
<keyword evidence="3" id="KW-0998">Cell outer membrane</keyword>
<evidence type="ECO:0000256" key="1">
    <source>
        <dbReference type="ARBA" id="ARBA00022452"/>
    </source>
</evidence>
<feature type="domain" description="Haemolysin activator HlyB C-terminal" evidence="5">
    <location>
        <begin position="343"/>
        <end position="515"/>
    </location>
</feature>
<dbReference type="PANTHER" id="PTHR34597">
    <property type="entry name" value="SLR1661 PROTEIN"/>
    <property type="match status" value="1"/>
</dbReference>
<dbReference type="InterPro" id="IPR013686">
    <property type="entry name" value="Polypept-transport_assoc_ShlB"/>
</dbReference>
<gene>
    <name evidence="7" type="ORF">HHA04nite_08250</name>
</gene>
<protein>
    <recommendedName>
        <fullName evidence="9">POTRA domain-containing protein</fullName>
    </recommendedName>
</protein>
<feature type="compositionally biased region" description="Polar residues" evidence="4">
    <location>
        <begin position="12"/>
        <end position="22"/>
    </location>
</feature>
<feature type="region of interest" description="Disordered" evidence="4">
    <location>
        <begin position="1"/>
        <end position="35"/>
    </location>
</feature>
<proteinExistence type="predicted"/>
<evidence type="ECO:0000256" key="3">
    <source>
        <dbReference type="ARBA" id="ARBA00023237"/>
    </source>
</evidence>
<evidence type="ECO:0000259" key="5">
    <source>
        <dbReference type="Pfam" id="PF03865"/>
    </source>
</evidence>